<dbReference type="InterPro" id="IPR010071">
    <property type="entry name" value="AA_adenyl_dom"/>
</dbReference>
<dbReference type="InterPro" id="IPR020845">
    <property type="entry name" value="AMP-binding_CS"/>
</dbReference>
<feature type="domain" description="Carrier" evidence="5">
    <location>
        <begin position="3688"/>
        <end position="3763"/>
    </location>
</feature>
<protein>
    <submittedName>
        <fullName evidence="6">Amino acid adenylation domain-containing protein</fullName>
    </submittedName>
</protein>
<dbReference type="SUPFAM" id="SSF47336">
    <property type="entry name" value="ACP-like"/>
    <property type="match status" value="5"/>
</dbReference>
<dbReference type="NCBIfam" id="TIGR01733">
    <property type="entry name" value="AA-adenyl-dom"/>
    <property type="match status" value="3"/>
</dbReference>
<dbReference type="Gene3D" id="1.10.1200.10">
    <property type="entry name" value="ACP-like"/>
    <property type="match status" value="5"/>
</dbReference>
<dbReference type="PROSITE" id="PS50075">
    <property type="entry name" value="CARRIER"/>
    <property type="match status" value="5"/>
</dbReference>
<dbReference type="InterPro" id="IPR036736">
    <property type="entry name" value="ACP-like_sf"/>
</dbReference>
<dbReference type="Gene3D" id="3.30.300.30">
    <property type="match status" value="5"/>
</dbReference>
<keyword evidence="4" id="KW-0472">Membrane</keyword>
<evidence type="ECO:0000313" key="6">
    <source>
        <dbReference type="EMBL" id="UPK71687.1"/>
    </source>
</evidence>
<evidence type="ECO:0000256" key="3">
    <source>
        <dbReference type="ARBA" id="ARBA00022553"/>
    </source>
</evidence>
<evidence type="ECO:0000256" key="4">
    <source>
        <dbReference type="SAM" id="Phobius"/>
    </source>
</evidence>
<dbReference type="Gene3D" id="2.30.38.10">
    <property type="entry name" value="Luciferase, Domain 3"/>
    <property type="match status" value="3"/>
</dbReference>
<dbReference type="Proteomes" id="UP000830198">
    <property type="component" value="Chromosome"/>
</dbReference>
<keyword evidence="3" id="KW-0597">Phosphoprotein</keyword>
<feature type="transmembrane region" description="Helical" evidence="4">
    <location>
        <begin position="2348"/>
        <end position="2366"/>
    </location>
</feature>
<dbReference type="NCBIfam" id="NF003417">
    <property type="entry name" value="PRK04813.1"/>
    <property type="match status" value="6"/>
</dbReference>
<evidence type="ECO:0000259" key="5">
    <source>
        <dbReference type="PROSITE" id="PS50075"/>
    </source>
</evidence>
<keyword evidence="2" id="KW-0596">Phosphopantetheine</keyword>
<dbReference type="EMBL" id="CP095855">
    <property type="protein sequence ID" value="UPK71687.1"/>
    <property type="molecule type" value="Genomic_DNA"/>
</dbReference>
<feature type="domain" description="Carrier" evidence="5">
    <location>
        <begin position="555"/>
        <end position="630"/>
    </location>
</feature>
<evidence type="ECO:0000256" key="1">
    <source>
        <dbReference type="ARBA" id="ARBA00001957"/>
    </source>
</evidence>
<dbReference type="SUPFAM" id="SSF52777">
    <property type="entry name" value="CoA-dependent acyltransferases"/>
    <property type="match status" value="10"/>
</dbReference>
<keyword evidence="4" id="KW-0812">Transmembrane</keyword>
<feature type="domain" description="Carrier" evidence="5">
    <location>
        <begin position="1596"/>
        <end position="1671"/>
    </location>
</feature>
<dbReference type="InterPro" id="IPR000873">
    <property type="entry name" value="AMP-dep_synth/lig_dom"/>
</dbReference>
<dbReference type="Pfam" id="PF00668">
    <property type="entry name" value="Condensation"/>
    <property type="match status" value="5"/>
</dbReference>
<evidence type="ECO:0000256" key="2">
    <source>
        <dbReference type="ARBA" id="ARBA00022450"/>
    </source>
</evidence>
<dbReference type="Gene3D" id="3.40.50.980">
    <property type="match status" value="6"/>
</dbReference>
<name>A0ABY4I733_CHIFI</name>
<feature type="domain" description="Carrier" evidence="5">
    <location>
        <begin position="4733"/>
        <end position="4808"/>
    </location>
</feature>
<dbReference type="Pfam" id="PF00501">
    <property type="entry name" value="AMP-binding"/>
    <property type="match status" value="5"/>
</dbReference>
<dbReference type="SUPFAM" id="SSF56801">
    <property type="entry name" value="Acetyl-CoA synthetase-like"/>
    <property type="match status" value="5"/>
</dbReference>
<dbReference type="CDD" id="cd05930">
    <property type="entry name" value="A_NRPS"/>
    <property type="match status" value="4"/>
</dbReference>
<dbReference type="Gene3D" id="3.40.50.12780">
    <property type="entry name" value="N-terminal domain of ligase-like"/>
    <property type="match status" value="2"/>
</dbReference>
<dbReference type="RefSeq" id="WP_247813804.1">
    <property type="nucleotide sequence ID" value="NZ_CP095855.1"/>
</dbReference>
<comment type="cofactor">
    <cofactor evidence="1">
        <name>pantetheine 4'-phosphate</name>
        <dbReference type="ChEBI" id="CHEBI:47942"/>
    </cofactor>
</comment>
<dbReference type="PANTHER" id="PTHR45527">
    <property type="entry name" value="NONRIBOSOMAL PEPTIDE SYNTHETASE"/>
    <property type="match status" value="1"/>
</dbReference>
<reference evidence="6 7" key="1">
    <citation type="submission" date="2022-04" db="EMBL/GenBank/DDBJ databases">
        <title>The arsenic-methylating capacity of Chitinophaga filiformis YT5 during chitin decomposition.</title>
        <authorList>
            <person name="Chen G."/>
            <person name="Liang Y."/>
        </authorList>
    </citation>
    <scope>NUCLEOTIDE SEQUENCE [LARGE SCALE GENOMIC DNA]</scope>
    <source>
        <strain evidence="6 7">YT5</strain>
    </source>
</reference>
<organism evidence="6 7">
    <name type="scientific">Chitinophaga filiformis</name>
    <name type="common">Myxococcus filiformis</name>
    <name type="synonym">Flexibacter filiformis</name>
    <dbReference type="NCBI Taxonomy" id="104663"/>
    <lineage>
        <taxon>Bacteria</taxon>
        <taxon>Pseudomonadati</taxon>
        <taxon>Bacteroidota</taxon>
        <taxon>Chitinophagia</taxon>
        <taxon>Chitinophagales</taxon>
        <taxon>Chitinophagaceae</taxon>
        <taxon>Chitinophaga</taxon>
    </lineage>
</organism>
<dbReference type="InterPro" id="IPR020806">
    <property type="entry name" value="PKS_PP-bd"/>
</dbReference>
<dbReference type="PROSITE" id="PS00012">
    <property type="entry name" value="PHOSPHOPANTETHEINE"/>
    <property type="match status" value="3"/>
</dbReference>
<dbReference type="PANTHER" id="PTHR45527:SF1">
    <property type="entry name" value="FATTY ACID SYNTHASE"/>
    <property type="match status" value="1"/>
</dbReference>
<dbReference type="Gene3D" id="3.30.559.10">
    <property type="entry name" value="Chloramphenicol acetyltransferase-like domain"/>
    <property type="match status" value="5"/>
</dbReference>
<evidence type="ECO:0000313" key="7">
    <source>
        <dbReference type="Proteomes" id="UP000830198"/>
    </source>
</evidence>
<dbReference type="InterPro" id="IPR009081">
    <property type="entry name" value="PP-bd_ACP"/>
</dbReference>
<keyword evidence="4" id="KW-1133">Transmembrane helix</keyword>
<dbReference type="CDD" id="cd19531">
    <property type="entry name" value="LCL_NRPS-like"/>
    <property type="match status" value="5"/>
</dbReference>
<dbReference type="SMART" id="SM00823">
    <property type="entry name" value="PKS_PP"/>
    <property type="match status" value="4"/>
</dbReference>
<sequence>MIKELIHTVFEDIAERYPAKTAVEEDHYSITYQQLNKQGNRIAHLVLSLNISSGANVAVILPSGVHLVSALLGCLKAGVVYLPLSRNTGTPAHHIFNQTNPAFIITESDHQPALEAMLASLGGAMPPLLVFPSSMHGLLKELDLQEMGVISAEEEPAMLWQWDGYRYVRTDISLDDQQFTDPGLAIDKQSDAYIFFTSGSTGISKGIIGSYKSLAHYIHWHRGAFNVNDNTRVSQLAPVTFDASLKDILVAITAGATLHVPGAGVKEQSDLLTAWLHEKEISLLQTVPSIFRLITKSLKERGRDLPLLEQVVLAGEKLYGKDVLNWRQVNGEKTRLTNMYGLTETTILKSCYHIQSWNWDPGETIPVGVPISNSMIAVVNQDQICAPGEIGDIYIKSPFMTKGYLDTSLNSRLFVQNPLVSDRQDIVCYTGDIGRYREDGNLELLGRRDEQIKLHGVRVELDAVKAVALKQDGIEQVELLLHTNDEFQQELICYYIGKEYEPATLRALLETTLPKEYLPAYYVWLPAFPLNINGKVDRKKLPRPWELLEDDKYEAPLPGVETQLLKIWQRILGNEKISRNASFFVSGGSSLKAIQLVSRIYREMEVQLSIADVFNAPSIAAQAALIYASGKHLLPNITPVVQQSHYGLSHGQRRLWVLEQLHDKLAAYSRPDAYRLQGKVDVQALERAFRAVIKRHESLRTAFIAVDGEPRQVIISAESLEWNIAYTDLRAVAEQEKALDEILSRETQVHFNLERAPLIRVSLLQLAAEEYVLVHALHHIISDEWSMQVLIREVLGFYKDPALVLPELSFQYKDYAAWQATQLSGTNLKQHADYWLSQLQGELPVLELPADYERPVVKSYKGAQVAVTLPPTLAGRLKALAEAEGATMFMALVSLVKTLLYRYSGQEDIITGIPVTGRSGAGLEQQIGFYLNTLPLRSRIDGEQGFVTLLQQVKAHALALYAHEVYPFDLLVDQLQLQRDMSRSPVFDVAIIYREEQAAQQEPEMQGVQVSQIGMPVHTSLYDLTFWFSHTGDTVKLTLEYNTDVFAAQRIMNACDHLLQMLESILADCRQPLNKISYLSGREVAWIRQQLTGAQLAYPATSTLIALFEEQVRRTPEQKALVVGNETWSYNDLNVSANQLANYLLQQFKIVPGQVIALKTDRNEYLLPGILGILKTGAAYLPVDPSLPEARITYMLKDSDTRIILSDRQEETEDCTAVYMPEVFKAPYTLLVDNPAIVASGDSLAYMMYTSGSTGTPKGVMVPNSAVINLLYSMTAMLDVRSSDSLLAVTTYSFDISVLELFLPLLNGATVILAGNETVNSPFLLQEMIRGQRPTIMQATPSLWSLLFEHGWTGHSGMKLLSGGEALSRTLAAQLLNTGAQVWNVYGPTETTIWSAAHRLRTADTAIPLGRPVANTDIYLLDDHFIPVPTGVPGNLFIGGAGLSAGYWQRPALTAEKFLHVPSVENGLLYRTGDKCSIGFDGLLYFSGREDEQVKIRGYRVEMGEIAEQINQYEGIVQSVAAVKTVDAEQKLMAYFVAPEKIDTAALRNYLAAFLPAYMVPSAFVQLEQLPVNANGKIDRKALPVPEIQDASVYVAPSTREERIIAAIWQEILGVDTLSITDNFFHLGGHSLKAIQVMARIYRDLQIRADLKDLFRYPVLSAFAAAIRKADHSTYFHIPEVPLQEHYPLSHAQRRLWLLHQLEGNAVLYNLPMSYYFQGALNETALDSAFSALLARHESLRTRFVMKDDHPVQEIIPVEQLSFSIVREDLRREPDARKVAEAKALELALQPFDLSQAPLLRVHLMQTANEECLFFLCIHHIIADEWSIRLLIRELLFYYNSFQRESITPLPSLRIHYKDYASWQLDALNDAQLMLHREYWKEQLGGTLPKLELPADRLRPVVQHYSGGQVSYRFSQEAISGLELLCRQEYATRFILLTALVKTLLFRYSGQEDIIVGTPVAGREHTDLENQIGYYLNILPLRSYPGGRTSFRQYLRELRETAFNAYTHQAYPFDMLVDELGLERDISRAPLFDIVITLENTAEDLYPEMNDIEISEVVLKPGLSKVDLHFTFRETSEGLYLKLEYSRELYDEDRVLRMMQHLESLMLSVARDPEMELAKLNILPEAERTQILSVFNNTAFAYPQGITLTDLFEAKVRQSPDALALVCGDRSMTYSALNEKANRLAKVLRQQHGVEPGTPVGVMAGQQEWLVIAILGVLKAGGAYVPIDASYPPERIRYIIEDTGLASLITISDYLLDVTYFNGQLLVADIEIPELPVSEDNLSSRTGPSDLAYIIYTSGSTGKPKGVMVNHAGVVNMVHNELSEFGTTAADKVLQFASPSFDASVAEIFMAFAAGAALVLIPAALGRDAARVTEYMETAGVTVVILPVSYLTALDIAKLHFLRKIITAGDVAHVPTALACAAFADYYNCYGPTEATVWASSYRVTVADAGQGRLPIGKPVHNVRMYILDELQQLLPVGISGEICIAGAGVAMGYYNNEILSAAKFVKDPYGEGFMYRTGDTGRWLNDGNIDFTGRLDDQVKIRGYRIETGEVEQALLTYPGVSAAVVKAFGSDADKYLAAYYTAAGNITSAGLRAHLQQFLPEYMLPSYFVEVEQFKINNSGKIDRKALKAPQADTAVVAEQPVTTTEAVLLAIWKDVLGNEQLGTKHHFFDAGGHSLKGIQVVTRLYKQLGIRIELKDLFLHPVLSDLAAEIDRTQAGNYTPISHVGEQAHYRLSHAQRRLWVLDQFEPEGSIAYNLPVCYRLEGKLDRSALITAFNTLIERHESLRTVFEVVEGVPMQRIRPATESGFVLQEEDLRGHVQAEEQARKKAMQLALEPFDLKNGPLLKAKLMQTADEVFLFVLSMHHIISDERSLRVILEELIAVYNAALNNTPYDLPALRGQYKDYAAWQETELTGDRVQLHRAYWLNKFEGDIPVLDLPADHPRPPVQTYNGGQVYIKLPEIISNGLKELASSEGASLFMGLVALVKTLLYRYTGQEDIIIGSPAAGREHPDLEHQIGFFINTLVLRSQFSGKESFRSLLQQVKQTALEAYSHQVYPFDTLVDELDLERDMSRAPLFDVVVVLDNTSEQPLPAMPGLSVEDALIQLPVSKIDLRFFFTYTASGIGLTLEYNSDLYNRDRIERMTAHLEQLLGSVLMSPEKSLQTFEILSDAEQELLTAFNNTTVVFPVRETLIDLFEEQARLHPDAIALEGPGWTCSYATLNERANQLARLLLDTHQAQRGDIAAIMPGRNEWQIIGLLGALKAGLAYLPLDSKLPKDRIRFMLEDAGAKILLTESAFMFDIDYFGGPLVVMDIELYNADLPTVNPPITTGADDLAYIIYTSGSTGQPKGVKIRHSSAVNMVLNQRHVLSVNREDKVLLFSSFSFDGAVFETFMAIGNGGVLVIPEEDVVKHVEKLLDCIVATGVTAAVFPSAFAAMLPPEKLSVLRFMITAGDVAPVEALLKAGEYTTCYNGYGPTENTVCTTLYKVSRSDRGKRALPIGRPVGNVQVYVLNTASAVQPVGIDGELCIAGAGLSAGYLGRPGLTADKFIANPFGSGLLYRTGDKGRWLPDGNLQFSGRIDNQVKIRGFRIEKDEIAQALSLFPGINGVAVVVRTTADDKHLVAYYAAQNAIDGLLLRQFLGRSLPEYMIPSRFIHLEALPLNRSGKISYRHLPVPADQEAAADETGGTPTEQRLLAVWKEILQRGDIGFSSDFFLSGGHSLKAIQLITRIYRDFGVQLSIGDIFGNTVLVSLAALIDQAQQQQFREIPVAPEVAYYPLSHAQQRLWLQTLRLKDVQAFNGIEAYRIVGPLKQDVLEAAFAAVVARHESLRTIFVSREGIPMQQIVEAGFRIMYEDLQDVQLQDETIITRIRQAGEWKFVLDRGPLMRVTLLQTGAEEHVLLLALHHIISDEWSMQVLIKDLLISYNAGVKGEENPLRPLRIQYKDYTLWQAQELSGERLAEHEQYWLQQLGGTLPQLSLPSDRPRPAVPSFNGEQLTFRLSEESSARLKQYVQEHQATLFMGLLSLVKVLLYRYSGEQDIIVGTPVAGRDHADLEDQIGYYLNTLALRTQVNGDAGFNVLLQHVKQTATDAFEHQVYPFDRLVELLGAGEDLSRNPVFDVVMILQNIRLERLDALEMEGVDIVPLPGELKTSKGDLRFLFAEEDGYISGNIEYSTDLFNRERVMQIIKDLQALLVLVLQSPEAPVSSLAYRDDATQHVASFNAVIPAPVYPLLTAVIDAQALQQPHKTAIIDGEGDISYEALAARYHMLAAHLEQCTGVQSTVAVALKAGITQVSSLLACFKAGMIYLPMDVTMPVQQLIYILKEAAPAIVITESEQVSTWEAILQQSGHTARILVPAALEATIAGASAQLTSDMPAYIYYTSGSTGMPKGIVGSQGSISHYAHWHAAAFNIGADDHISQLAPVTFDASLKDIFPALMTGATLHIPSPAIRLQMDQLTAWLADSRITILQTVPSLFRLITASLQGALTALRQVVLAGERLYGRDVINWRAVQGAAAKVSNLYGLTETTVLKTYYHIPEAELAPGAVIPVGQPITHTAIGVLNNNHYCQEGEIGEVYISSPFITKGYLSPVHKDIFIAHPFLEGVQVVRTGDLGRYLPGGILELLGRKDEQVKLHGVRVETAGVRAAILEQEGITQTELVLHEEQELICYYTGRPYEAAQLRNALAVVLPQSHLPAAYIWLEVFPMNINGKVDRKRLPRPETVLAGHERELPHAGIERLVADIWEQILGTQDIGRNGSFFTMGGSSLKAIQLLSRIYKMCEVQLSIADVFEHPTVAGQAKLILGALKTAYLAIPHVPEAADYALSYAQQRLWVLEEQMEGQATFNIFMSYQLEGTLYPALLQRAFTTLVLRHESLRTVFVLNSGVPRQQILIQPNVSIQYEDLRAAADKDEMVEAYKKHVALSPFDLGTGPLMRVTLLHCEDTAYVLLFAIHHIVADEWSLQILVREVLHLYNAYVADAEITLPPLPLQYKDYAHWQATAMDSVRLKAQRSYWLSKLGGTLPVLELPADRPRPAVQTYNGQQYLFEWSPELSSRWRSFLEERQVTMFMGLLSLVKLLLFRYSGQQDIIVGTPVAGRDHPDLEGQIGYYLNTLALRSNINGEGGFDTLLSAVKQTALEAFDNQLYPFDRLVEELGVNRDLSRSPLFDVVLILQNVQVEATALPEMAHVQITPAAIDPGISKGDLRFQFEDQGTHISGSIEYNTDIYDRARIERMLLHLQQLMEAVTVQPGLALTALNYLTAAEREEERFQSDMFSATIDKGF</sequence>
<dbReference type="Pfam" id="PF00550">
    <property type="entry name" value="PP-binding"/>
    <property type="match status" value="5"/>
</dbReference>
<dbReference type="InterPro" id="IPR045851">
    <property type="entry name" value="AMP-bd_C_sf"/>
</dbReference>
<proteinExistence type="predicted"/>
<keyword evidence="7" id="KW-1185">Reference proteome</keyword>
<dbReference type="InterPro" id="IPR006162">
    <property type="entry name" value="Ppantetheine_attach_site"/>
</dbReference>
<dbReference type="PROSITE" id="PS00455">
    <property type="entry name" value="AMP_BINDING"/>
    <property type="match status" value="5"/>
</dbReference>
<feature type="domain" description="Carrier" evidence="5">
    <location>
        <begin position="2642"/>
        <end position="2717"/>
    </location>
</feature>
<dbReference type="InterPro" id="IPR023213">
    <property type="entry name" value="CAT-like_dom_sf"/>
</dbReference>
<feature type="transmembrane region" description="Helical" evidence="4">
    <location>
        <begin position="2378"/>
        <end position="2397"/>
    </location>
</feature>
<gene>
    <name evidence="6" type="ORF">MYF79_10380</name>
</gene>
<accession>A0ABY4I733</accession>
<dbReference type="InterPro" id="IPR001242">
    <property type="entry name" value="Condensation_dom"/>
</dbReference>
<dbReference type="Gene3D" id="3.30.559.30">
    <property type="entry name" value="Nonribosomal peptide synthetase, condensation domain"/>
    <property type="match status" value="5"/>
</dbReference>
<dbReference type="InterPro" id="IPR042099">
    <property type="entry name" value="ANL_N_sf"/>
</dbReference>